<dbReference type="InterPro" id="IPR048871">
    <property type="entry name" value="PH_7_bact"/>
</dbReference>
<evidence type="ECO:0000259" key="2">
    <source>
        <dbReference type="Pfam" id="PF20794"/>
    </source>
</evidence>
<protein>
    <recommendedName>
        <fullName evidence="2">Bacterial PH domain-containing protein</fullName>
    </recommendedName>
</protein>
<feature type="transmembrane region" description="Helical" evidence="1">
    <location>
        <begin position="31"/>
        <end position="61"/>
    </location>
</feature>
<evidence type="ECO:0000313" key="3">
    <source>
        <dbReference type="EMBL" id="WBW50317.1"/>
    </source>
</evidence>
<dbReference type="RefSeq" id="WP_271191848.1">
    <property type="nucleotide sequence ID" value="NZ_CP115667.1"/>
</dbReference>
<proteinExistence type="predicted"/>
<dbReference type="Proteomes" id="UP001210339">
    <property type="component" value="Chromosome"/>
</dbReference>
<keyword evidence="4" id="KW-1185">Reference proteome</keyword>
<dbReference type="EMBL" id="CP115667">
    <property type="protein sequence ID" value="WBW50317.1"/>
    <property type="molecule type" value="Genomic_DNA"/>
</dbReference>
<reference evidence="3 4" key="1">
    <citation type="submission" date="2023-01" db="EMBL/GenBank/DDBJ databases">
        <authorList>
            <person name="Lee S.H."/>
            <person name="Jung H.S."/>
            <person name="Yun J.U."/>
        </authorList>
    </citation>
    <scope>NUCLEOTIDE SEQUENCE [LARGE SCALE GENOMIC DNA]</scope>
    <source>
        <strain evidence="3 4">CBA3646</strain>
    </source>
</reference>
<keyword evidence="1" id="KW-0472">Membrane</keyword>
<gene>
    <name evidence="3" type="ORF">O6R05_01890</name>
</gene>
<name>A0ABY7QU60_9FIRM</name>
<keyword evidence="1" id="KW-0812">Transmembrane</keyword>
<evidence type="ECO:0000256" key="1">
    <source>
        <dbReference type="SAM" id="Phobius"/>
    </source>
</evidence>
<sequence length="156" mass="17990">MSNLPWTNVNGAKYLSSGKTEHSEWSVRGGWMMAVVLIAAGLFTPYRFTSIFGILFVLALLMKKIVAVTERGLEIFHEMYITTSYELWPWDVIDALTYEPDPKNGDKVLLYFTKDVRTKKLSFPKAYRDPIVQMAKRQNKSIKIYDGVKERQLMKG</sequence>
<feature type="domain" description="Bacterial PH" evidence="2">
    <location>
        <begin position="17"/>
        <end position="146"/>
    </location>
</feature>
<keyword evidence="1" id="KW-1133">Transmembrane helix</keyword>
<organism evidence="3 4">
    <name type="scientific">Peptoniphilus equinus</name>
    <dbReference type="NCBI Taxonomy" id="3016343"/>
    <lineage>
        <taxon>Bacteria</taxon>
        <taxon>Bacillati</taxon>
        <taxon>Bacillota</taxon>
        <taxon>Tissierellia</taxon>
        <taxon>Tissierellales</taxon>
        <taxon>Peptoniphilaceae</taxon>
        <taxon>Peptoniphilus</taxon>
    </lineage>
</organism>
<evidence type="ECO:0000313" key="4">
    <source>
        <dbReference type="Proteomes" id="UP001210339"/>
    </source>
</evidence>
<accession>A0ABY7QU60</accession>
<dbReference type="Pfam" id="PF20794">
    <property type="entry name" value="bPH_7"/>
    <property type="match status" value="1"/>
</dbReference>